<dbReference type="Proteomes" id="UP001524587">
    <property type="component" value="Unassembled WGS sequence"/>
</dbReference>
<evidence type="ECO:0000313" key="2">
    <source>
        <dbReference type="EMBL" id="MCQ8276941.1"/>
    </source>
</evidence>
<evidence type="ECO:0000313" key="3">
    <source>
        <dbReference type="Proteomes" id="UP001524587"/>
    </source>
</evidence>
<comment type="caution">
    <text evidence="2">The sequence shown here is derived from an EMBL/GenBank/DDBJ whole genome shotgun (WGS) entry which is preliminary data.</text>
</comment>
<evidence type="ECO:0008006" key="4">
    <source>
        <dbReference type="Google" id="ProtNLM"/>
    </source>
</evidence>
<organism evidence="2 3">
    <name type="scientific">Endosaccharibacter trunci</name>
    <dbReference type="NCBI Taxonomy" id="2812733"/>
    <lineage>
        <taxon>Bacteria</taxon>
        <taxon>Pseudomonadati</taxon>
        <taxon>Pseudomonadota</taxon>
        <taxon>Alphaproteobacteria</taxon>
        <taxon>Acetobacterales</taxon>
        <taxon>Acetobacteraceae</taxon>
        <taxon>Endosaccharibacter</taxon>
    </lineage>
</organism>
<gene>
    <name evidence="2" type="ORF">NFI95_00560</name>
</gene>
<feature type="region of interest" description="Disordered" evidence="1">
    <location>
        <begin position="125"/>
        <end position="144"/>
    </location>
</feature>
<evidence type="ECO:0000256" key="1">
    <source>
        <dbReference type="SAM" id="MobiDB-lite"/>
    </source>
</evidence>
<keyword evidence="3" id="KW-1185">Reference proteome</keyword>
<sequence length="1068" mass="110354">MLYALRVLVALPVLAALFLVVLWLRLSWGPIEIGWLAHRLAPERVAGERLGFGRAWIARPGSGGIAVGADAISLRPDAGPADLSASRLEVSVRAAPLLAGVIALETVSLRDADLSLLRQPDGRIALAGAPSPPGRDSGEGDGPLRFDHLRAVSVDRLEARLVDRRSGHRFAASVTEAHLSPWGGALASGVLRATLSVDGRSVPVRGDGAPDGKGLRWHAETGAIRPSDFAGIVPALAAIGTPVTPVLVADFAPGEARPRTAQVSVGLGAGTVAVGDGTLPVESGRVELDLHRSGANGVGAVLRSWRLALAPPPTPGPGPSAPPSGSVATEAEANDGDAPVFSGSGTASVDNLFRPRRIRAALSLNSDAVRFAGIDRYWPAGVAAGARRWITENMTAGTATGLHVETVLAGNAGWSSLHETQRSGGFAAHDLEMWWLRPMPPLQHMVATATFQGTDALLVESPSATLPVEAVGPEAERLRGKAVLQKLAVSDGSMRITGLTQTQQIGTVHVVLSGGLRSLMCELANPRLSLLSAHPVPFTDPGGTVRSEVTVQLPLDNDVAIEEVAVSAQSRLRGAHLGDVAGGLALDDADLDVSADTNGLVLDGEGAIGPIDSRLHYTMDFRAGGPDQLLEQARVEGTVGAASLAALGVDPGDSISGNGAVTVRYAARRDGMSRIDLALDMTDMGIALPVWSKRAGQKGNLDAAITLDHGHLRSVGPIRAEGPDLSIEGSVATPPRGPRILSVPRFVIGRTRGGGEVSFPRPGAHGTSEPIRISAHGAVLDLAAIIDATPAKAVAAAAKPGPKPAPGKSPAWIADLRFGRVFVGRSTALGGVTAHLENDGAKLVRARVEATDPTPIAVRLDSGSDGRVLDGTAADTGRLLRGLGVTDAVEGGALHLAARLPAASGRSRDAGAPVGGPMNGVVNIDRFILPDAPFAARLIRDLSIYGWLLAPRAPQLTVDRLVAPFSLRGEVLTLSEARAHAAALGVTMRGIVDLGRQTLDLHGTVVPAWALNQLPGRLPIVGKLLAPEKGGGVLAVTLGIKGPFADPRINVNPLSALAPGFLRKLFFR</sequence>
<protein>
    <recommendedName>
        <fullName evidence="4">AsmA-like C-terminal domain-containing protein</fullName>
    </recommendedName>
</protein>
<accession>A0ABT1W246</accession>
<feature type="compositionally biased region" description="Pro residues" evidence="1">
    <location>
        <begin position="310"/>
        <end position="322"/>
    </location>
</feature>
<proteinExistence type="predicted"/>
<dbReference type="EMBL" id="JAMSKV010000001">
    <property type="protein sequence ID" value="MCQ8276941.1"/>
    <property type="molecule type" value="Genomic_DNA"/>
</dbReference>
<reference evidence="2 3" key="1">
    <citation type="submission" date="2022-06" db="EMBL/GenBank/DDBJ databases">
        <title>Endosaccharibacter gen. nov., sp. nov., endophytic bacteria isolated from sugarcane.</title>
        <authorList>
            <person name="Pitiwittayakul N."/>
            <person name="Yukphan P."/>
            <person name="Charoenyingcharoen P."/>
            <person name="Tanasupawat S."/>
        </authorList>
    </citation>
    <scope>NUCLEOTIDE SEQUENCE [LARGE SCALE GENOMIC DNA]</scope>
    <source>
        <strain evidence="2 3">KSS8</strain>
    </source>
</reference>
<dbReference type="RefSeq" id="WP_422862386.1">
    <property type="nucleotide sequence ID" value="NZ_JAMSKV010000001.1"/>
</dbReference>
<feature type="region of interest" description="Disordered" evidence="1">
    <location>
        <begin position="309"/>
        <end position="341"/>
    </location>
</feature>
<name>A0ABT1W246_9PROT</name>